<keyword evidence="2" id="KW-1185">Reference proteome</keyword>
<dbReference type="InParanoid" id="A0A1J7IXB2"/>
<sequence>MAYSFSGEQERLTVGMVPPRWGCQTGCVALNSCRQDQVLHGEDQVPDGGGHGGPDWPVRILQKIPGPKVMNTRPAIWASDKGAGSQLQYHWHRSRPSAPQDFHRRLDCLFSCGIFDCDAVFLFFFLYNLTAARPRLSTLAGGHSFFPVPVSSFLVD</sequence>
<gene>
    <name evidence="1" type="ORF">CONLIGDRAFT_266765</name>
</gene>
<dbReference type="AlphaFoldDB" id="A0A1J7IXB2"/>
<reference evidence="1 2" key="1">
    <citation type="submission" date="2016-10" db="EMBL/GenBank/DDBJ databases">
        <title>Draft genome sequence of Coniochaeta ligniaria NRRL30616, a lignocellulolytic fungus for bioabatement of inhibitors in plant biomass hydrolysates.</title>
        <authorList>
            <consortium name="DOE Joint Genome Institute"/>
            <person name="Jimenez D.J."/>
            <person name="Hector R.E."/>
            <person name="Riley R."/>
            <person name="Sun H."/>
            <person name="Grigoriev I.V."/>
            <person name="Van Elsas J.D."/>
            <person name="Nichols N.N."/>
        </authorList>
    </citation>
    <scope>NUCLEOTIDE SEQUENCE [LARGE SCALE GENOMIC DNA]</scope>
    <source>
        <strain evidence="1 2">NRRL 30616</strain>
    </source>
</reference>
<organism evidence="1 2">
    <name type="scientific">Coniochaeta ligniaria NRRL 30616</name>
    <dbReference type="NCBI Taxonomy" id="1408157"/>
    <lineage>
        <taxon>Eukaryota</taxon>
        <taxon>Fungi</taxon>
        <taxon>Dikarya</taxon>
        <taxon>Ascomycota</taxon>
        <taxon>Pezizomycotina</taxon>
        <taxon>Sordariomycetes</taxon>
        <taxon>Sordariomycetidae</taxon>
        <taxon>Coniochaetales</taxon>
        <taxon>Coniochaetaceae</taxon>
        <taxon>Coniochaeta</taxon>
    </lineage>
</organism>
<dbReference type="Proteomes" id="UP000182658">
    <property type="component" value="Unassembled WGS sequence"/>
</dbReference>
<dbReference type="EMBL" id="KV875095">
    <property type="protein sequence ID" value="OIW32343.1"/>
    <property type="molecule type" value="Genomic_DNA"/>
</dbReference>
<evidence type="ECO:0000313" key="2">
    <source>
        <dbReference type="Proteomes" id="UP000182658"/>
    </source>
</evidence>
<proteinExistence type="predicted"/>
<evidence type="ECO:0000313" key="1">
    <source>
        <dbReference type="EMBL" id="OIW32343.1"/>
    </source>
</evidence>
<protein>
    <submittedName>
        <fullName evidence="1">Uncharacterized protein</fullName>
    </submittedName>
</protein>
<accession>A0A1J7IXB2</accession>
<name>A0A1J7IXB2_9PEZI</name>